<feature type="compositionally biased region" description="Polar residues" evidence="1">
    <location>
        <begin position="1"/>
        <end position="12"/>
    </location>
</feature>
<dbReference type="EMBL" id="JWZT01000019">
    <property type="protein sequence ID" value="KII75132.1"/>
    <property type="molecule type" value="Genomic_DNA"/>
</dbReference>
<protein>
    <recommendedName>
        <fullName evidence="4">Btz domain-containing protein</fullName>
    </recommendedName>
</protein>
<feature type="region of interest" description="Disordered" evidence="1">
    <location>
        <begin position="1"/>
        <end position="203"/>
    </location>
</feature>
<sequence>MRQATGNNSTGHSGDDNTDHSPHDSYLSEAEEIGATGLDGARGKPKSTEDPSSTGKKNVVIYEITDIPETKTQSISKFDKPWPRDKYNHGENPNPYQRFRNSNSYRDNQKFGSKNYTSDDRSSRIKPKRDRSATSRKVWPVESKDPASLAVNAQGELKNPTQRSAKREASPKNHDRSNDKFMDKNSGSIPKKAVDRPQAPNDLTELTERYKQLYLNMNRKCTVEISDITESKPQDAPQKEEPLKPNTVNYKPERSPEHFTNKPRYGRGSTNRRGSFNQNRFQPRFNDASAPLVYQPPLNFNSDQMLSQGYQYAPPLNYGYGYPQYPTMVNPYAPMLPYGQPVFQGDNPNQLSPGYYYDPNLAYYQPMYYGTNQTLPKR</sequence>
<feature type="compositionally biased region" description="Basic and acidic residues" evidence="1">
    <location>
        <begin position="165"/>
        <end position="183"/>
    </location>
</feature>
<evidence type="ECO:0008006" key="4">
    <source>
        <dbReference type="Google" id="ProtNLM"/>
    </source>
</evidence>
<evidence type="ECO:0000313" key="3">
    <source>
        <dbReference type="Proteomes" id="UP000031668"/>
    </source>
</evidence>
<feature type="compositionally biased region" description="Basic and acidic residues" evidence="1">
    <location>
        <begin position="229"/>
        <end position="243"/>
    </location>
</feature>
<feature type="compositionally biased region" description="Basic and acidic residues" evidence="1">
    <location>
        <begin position="13"/>
        <end position="23"/>
    </location>
</feature>
<feature type="compositionally biased region" description="Polar residues" evidence="1">
    <location>
        <begin position="268"/>
        <end position="277"/>
    </location>
</feature>
<gene>
    <name evidence="2" type="ORF">RF11_10425</name>
</gene>
<organism evidence="2 3">
    <name type="scientific">Thelohanellus kitauei</name>
    <name type="common">Myxosporean</name>
    <dbReference type="NCBI Taxonomy" id="669202"/>
    <lineage>
        <taxon>Eukaryota</taxon>
        <taxon>Metazoa</taxon>
        <taxon>Cnidaria</taxon>
        <taxon>Myxozoa</taxon>
        <taxon>Myxosporea</taxon>
        <taxon>Bivalvulida</taxon>
        <taxon>Platysporina</taxon>
        <taxon>Myxobolidae</taxon>
        <taxon>Thelohanellus</taxon>
    </lineage>
</organism>
<proteinExistence type="predicted"/>
<feature type="region of interest" description="Disordered" evidence="1">
    <location>
        <begin position="227"/>
        <end position="277"/>
    </location>
</feature>
<evidence type="ECO:0000313" key="2">
    <source>
        <dbReference type="EMBL" id="KII75132.1"/>
    </source>
</evidence>
<dbReference type="Proteomes" id="UP000031668">
    <property type="component" value="Unassembled WGS sequence"/>
</dbReference>
<dbReference type="AlphaFoldDB" id="A0A0C2NMA4"/>
<accession>A0A0C2NMA4</accession>
<keyword evidence="3" id="KW-1185">Reference proteome</keyword>
<feature type="compositionally biased region" description="Polar residues" evidence="1">
    <location>
        <begin position="99"/>
        <end position="116"/>
    </location>
</feature>
<name>A0A0C2NMA4_THEKT</name>
<evidence type="ECO:0000256" key="1">
    <source>
        <dbReference type="SAM" id="MobiDB-lite"/>
    </source>
</evidence>
<comment type="caution">
    <text evidence="2">The sequence shown here is derived from an EMBL/GenBank/DDBJ whole genome shotgun (WGS) entry which is preliminary data.</text>
</comment>
<feature type="compositionally biased region" description="Basic and acidic residues" evidence="1">
    <location>
        <begin position="251"/>
        <end position="260"/>
    </location>
</feature>
<feature type="compositionally biased region" description="Basic and acidic residues" evidence="1">
    <location>
        <begin position="77"/>
        <end position="89"/>
    </location>
</feature>
<reference evidence="2 3" key="1">
    <citation type="journal article" date="2014" name="Genome Biol. Evol.">
        <title>The genome of the myxosporean Thelohanellus kitauei shows adaptations to nutrient acquisition within its fish host.</title>
        <authorList>
            <person name="Yang Y."/>
            <person name="Xiong J."/>
            <person name="Zhou Z."/>
            <person name="Huo F."/>
            <person name="Miao W."/>
            <person name="Ran C."/>
            <person name="Liu Y."/>
            <person name="Zhang J."/>
            <person name="Feng J."/>
            <person name="Wang M."/>
            <person name="Wang M."/>
            <person name="Wang L."/>
            <person name="Yao B."/>
        </authorList>
    </citation>
    <scope>NUCLEOTIDE SEQUENCE [LARGE SCALE GENOMIC DNA]</scope>
    <source>
        <strain evidence="2">Wuqing</strain>
    </source>
</reference>